<dbReference type="CDD" id="cd07043">
    <property type="entry name" value="STAS_anti-anti-sigma_factors"/>
    <property type="match status" value="1"/>
</dbReference>
<dbReference type="AlphaFoldDB" id="A0A8J6Y5Q5"/>
<evidence type="ECO:0000313" key="3">
    <source>
        <dbReference type="Proteomes" id="UP000598633"/>
    </source>
</evidence>
<feature type="domain" description="STAS" evidence="1">
    <location>
        <begin position="15"/>
        <end position="116"/>
    </location>
</feature>
<dbReference type="Pfam" id="PF01740">
    <property type="entry name" value="STAS"/>
    <property type="match status" value="1"/>
</dbReference>
<organism evidence="2 3">
    <name type="scientific">Candidatus Sulfomarinibacter kjeldsenii</name>
    <dbReference type="NCBI Taxonomy" id="2885994"/>
    <lineage>
        <taxon>Bacteria</taxon>
        <taxon>Pseudomonadati</taxon>
        <taxon>Acidobacteriota</taxon>
        <taxon>Thermoanaerobaculia</taxon>
        <taxon>Thermoanaerobaculales</taxon>
        <taxon>Candidatus Sulfomarinibacteraceae</taxon>
        <taxon>Candidatus Sulfomarinibacter</taxon>
    </lineage>
</organism>
<gene>
    <name evidence="2" type="ORF">IFJ97_01685</name>
</gene>
<reference evidence="2 3" key="1">
    <citation type="submission" date="2020-08" db="EMBL/GenBank/DDBJ databases">
        <title>Acidobacteriota in marine sediments use diverse sulfur dissimilation pathways.</title>
        <authorList>
            <person name="Wasmund K."/>
        </authorList>
    </citation>
    <scope>NUCLEOTIDE SEQUENCE [LARGE SCALE GENOMIC DNA]</scope>
    <source>
        <strain evidence="2">MAG AM3-A</strain>
    </source>
</reference>
<dbReference type="PROSITE" id="PS50801">
    <property type="entry name" value="STAS"/>
    <property type="match status" value="1"/>
</dbReference>
<dbReference type="SUPFAM" id="SSF52091">
    <property type="entry name" value="SpoIIaa-like"/>
    <property type="match status" value="1"/>
</dbReference>
<dbReference type="EMBL" id="JACXWA010000027">
    <property type="protein sequence ID" value="MBD3870054.1"/>
    <property type="molecule type" value="Genomic_DNA"/>
</dbReference>
<accession>A0A8J6Y5Q5</accession>
<dbReference type="GO" id="GO:0043856">
    <property type="term" value="F:anti-sigma factor antagonist activity"/>
    <property type="evidence" value="ECO:0007669"/>
    <property type="project" value="TreeGrafter"/>
</dbReference>
<sequence>MNEERIKISQDLLSDGFGLIAASGYINNEGGQAIADAANKLMDQGCKTLLIDLDGTRIINSIGVSILLEILEKLMDEKGQLAFCNLTPTISKTFEIMGLVQYASVYSDREAAQSAIAGDASV</sequence>
<comment type="caution">
    <text evidence="2">The sequence shown here is derived from an EMBL/GenBank/DDBJ whole genome shotgun (WGS) entry which is preliminary data.</text>
</comment>
<dbReference type="InterPro" id="IPR036513">
    <property type="entry name" value="STAS_dom_sf"/>
</dbReference>
<dbReference type="InterPro" id="IPR002645">
    <property type="entry name" value="STAS_dom"/>
</dbReference>
<protein>
    <submittedName>
        <fullName evidence="2">STAS domain-containing protein</fullName>
    </submittedName>
</protein>
<dbReference type="Gene3D" id="3.30.750.24">
    <property type="entry name" value="STAS domain"/>
    <property type="match status" value="1"/>
</dbReference>
<proteinExistence type="predicted"/>
<evidence type="ECO:0000259" key="1">
    <source>
        <dbReference type="PROSITE" id="PS50801"/>
    </source>
</evidence>
<name>A0A8J6Y5Q5_9BACT</name>
<dbReference type="Proteomes" id="UP000598633">
    <property type="component" value="Unassembled WGS sequence"/>
</dbReference>
<evidence type="ECO:0000313" key="2">
    <source>
        <dbReference type="EMBL" id="MBD3870054.1"/>
    </source>
</evidence>
<dbReference type="PANTHER" id="PTHR33495">
    <property type="entry name" value="ANTI-SIGMA FACTOR ANTAGONIST TM_1081-RELATED-RELATED"/>
    <property type="match status" value="1"/>
</dbReference>